<dbReference type="Proteomes" id="UP000036334">
    <property type="component" value="Unassembled WGS sequence"/>
</dbReference>
<reference evidence="2 3" key="1">
    <citation type="submission" date="2015-05" db="EMBL/GenBank/DDBJ databases">
        <title>Genome sequence of Mycobacterium haemophilum.</title>
        <authorList>
            <person name="Greninger A.L."/>
            <person name="Cunningham G."/>
            <person name="Miller S."/>
        </authorList>
    </citation>
    <scope>NUCLEOTIDE SEQUENCE [LARGE SCALE GENOMIC DNA]</scope>
    <source>
        <strain evidence="3">UC1</strain>
    </source>
</reference>
<evidence type="ECO:0000256" key="1">
    <source>
        <dbReference type="SAM" id="MobiDB-lite"/>
    </source>
</evidence>
<dbReference type="EMBL" id="LDPR01000002">
    <property type="protein sequence ID" value="KLO38343.1"/>
    <property type="molecule type" value="Genomic_DNA"/>
</dbReference>
<sequence length="100" mass="10532">MTTWSLTSSHPGDVQICTGTATTTAQARADALAAVRARHSHLNVAGACRYTLHIDGQCTAIIATTAQQPGDDVDPEQLDELLDRLGATPMPAEPDTAGYR</sequence>
<gene>
    <name evidence="2" type="ORF">ABH38_02550</name>
</gene>
<feature type="region of interest" description="Disordered" evidence="1">
    <location>
        <begin position="68"/>
        <end position="100"/>
    </location>
</feature>
<dbReference type="PATRIC" id="fig|29311.18.peg.2234"/>
<proteinExistence type="predicted"/>
<dbReference type="RefSeq" id="WP_047316163.1">
    <property type="nucleotide sequence ID" value="NZ_LDPQ01000022.1"/>
</dbReference>
<name>A0A0I9U4V1_9MYCO</name>
<keyword evidence="3" id="KW-1185">Reference proteome</keyword>
<comment type="caution">
    <text evidence="2">The sequence shown here is derived from an EMBL/GenBank/DDBJ whole genome shotgun (WGS) entry which is preliminary data.</text>
</comment>
<feature type="compositionally biased region" description="Acidic residues" evidence="1">
    <location>
        <begin position="71"/>
        <end position="80"/>
    </location>
</feature>
<organism evidence="2 3">
    <name type="scientific">Mycobacterium haemophilum</name>
    <dbReference type="NCBI Taxonomy" id="29311"/>
    <lineage>
        <taxon>Bacteria</taxon>
        <taxon>Bacillati</taxon>
        <taxon>Actinomycetota</taxon>
        <taxon>Actinomycetes</taxon>
        <taxon>Mycobacteriales</taxon>
        <taxon>Mycobacteriaceae</taxon>
        <taxon>Mycobacterium</taxon>
    </lineage>
</organism>
<evidence type="ECO:0000313" key="2">
    <source>
        <dbReference type="EMBL" id="KLO38343.1"/>
    </source>
</evidence>
<protein>
    <submittedName>
        <fullName evidence="2">Uncharacterized protein</fullName>
    </submittedName>
</protein>
<accession>A0A0I9U4V1</accession>
<dbReference type="AlphaFoldDB" id="A0A0I9U4V1"/>
<evidence type="ECO:0000313" key="3">
    <source>
        <dbReference type="Proteomes" id="UP000036334"/>
    </source>
</evidence>